<dbReference type="PANTHER" id="PTHR47219:SF9">
    <property type="entry name" value="GTPASE ACTIVATING PROTEIN AND CENTROSOME-ASSOCIATED, ISOFORM B"/>
    <property type="match status" value="1"/>
</dbReference>
<accession>A0A5E4R6D7</accession>
<protein>
    <recommendedName>
        <fullName evidence="3">PID domain-containing protein</fullName>
    </recommendedName>
</protein>
<dbReference type="PROSITE" id="PS01179">
    <property type="entry name" value="PID"/>
    <property type="match status" value="1"/>
</dbReference>
<feature type="region of interest" description="Disordered" evidence="2">
    <location>
        <begin position="624"/>
        <end position="645"/>
    </location>
</feature>
<dbReference type="Gene3D" id="2.30.29.30">
    <property type="entry name" value="Pleckstrin-homology domain (PH domain)/Phosphotyrosine-binding domain (PTB)"/>
    <property type="match status" value="1"/>
</dbReference>
<keyword evidence="1" id="KW-0343">GTPase activation</keyword>
<name>A0A5E4R6D7_9NEOP</name>
<dbReference type="SUPFAM" id="SSF47923">
    <property type="entry name" value="Ypt/Rab-GAP domain of gyp1p"/>
    <property type="match status" value="1"/>
</dbReference>
<proteinExistence type="predicted"/>
<feature type="compositionally biased region" description="Basic and acidic residues" evidence="2">
    <location>
        <begin position="625"/>
        <end position="645"/>
    </location>
</feature>
<dbReference type="SUPFAM" id="SSF50729">
    <property type="entry name" value="PH domain-like"/>
    <property type="match status" value="1"/>
</dbReference>
<dbReference type="Proteomes" id="UP000324832">
    <property type="component" value="Unassembled WGS sequence"/>
</dbReference>
<dbReference type="EMBL" id="FZQP02007080">
    <property type="protein sequence ID" value="VVD06126.1"/>
    <property type="molecule type" value="Genomic_DNA"/>
</dbReference>
<dbReference type="AlphaFoldDB" id="A0A5E4R6D7"/>
<dbReference type="InterPro" id="IPR006020">
    <property type="entry name" value="PTB/PI_dom"/>
</dbReference>
<dbReference type="InterPro" id="IPR050302">
    <property type="entry name" value="Rab_GAP_TBC_domain"/>
</dbReference>
<dbReference type="GO" id="GO:0005096">
    <property type="term" value="F:GTPase activator activity"/>
    <property type="evidence" value="ECO:0007669"/>
    <property type="project" value="UniProtKB-KW"/>
</dbReference>
<sequence>MEFSGCRTNEVLEPVEVEFCSDRSHTPSPLPVLSSNVCCDLEDILSDGSLRVSRSQLINQELTIRPEANIESNVPEGLDLYKVIFEVESDCEAKMGDDSVPLKNSLKEQECTVFCGVSYLGAQNIADPKSEGDIQRIMKELSSMPENRDGIAADRAAGPTPHSVMARYSVGRISFYARGSAGSPVASCFAFTWSHGDTRESAVYRCHVFRCHIGEAVAQVSISRKSLKLKFTQLYVKPIVTITIQLSKRQNPVNKCSLYKAMANNSSLSTTGTYSHVPKERLGFKLRGGIDKQVTINVKQVTSNLDTEVDDMTTSYTGGLYIERCFGILLAPGRSVKHSDMQLLEMSVDSLGQLQYEVASSETSGELDRSRLNLPLSLSSLLPSPLSTAPAPPSPSEPDSDGDEPLLSGTGEVSKDCGVDVLENWAQVLRSWADGRPRALGPLVRGGVPEALRGEVWLRLAGVRPDDRLMDTYRTLITKMPEEQAFCLLVKLICAVTGPQEQLSELRGHFQELGVEPHMFASQWFLTVVTLPKKCRAEEASRQIIKLACSVKVKRLHKYQLEYEKFIKESAEKEKINVELERLKVINTQLQQEKETLEKQLAQCRSKMEESQKESQHHAAVLKLTQKDNKTESEEKSEEKQESWSEAEARLKQRVRDLELELAQVKLAHVQAQCSNQELSHQLNAALNEIQAAMNQKQTVTPWLVRTLGSLMEAAQNRPSFQTYLPSMSPEPSLHKPLVHPERRGSEPYSPDVVRRRDVTSKRHSMLVDSAMTKEAKELNRRSHDVPIVKNLSLG</sequence>
<organism evidence="4 5">
    <name type="scientific">Leptidea sinapis</name>
    <dbReference type="NCBI Taxonomy" id="189913"/>
    <lineage>
        <taxon>Eukaryota</taxon>
        <taxon>Metazoa</taxon>
        <taxon>Ecdysozoa</taxon>
        <taxon>Arthropoda</taxon>
        <taxon>Hexapoda</taxon>
        <taxon>Insecta</taxon>
        <taxon>Pterygota</taxon>
        <taxon>Neoptera</taxon>
        <taxon>Endopterygota</taxon>
        <taxon>Lepidoptera</taxon>
        <taxon>Glossata</taxon>
        <taxon>Ditrysia</taxon>
        <taxon>Papilionoidea</taxon>
        <taxon>Pieridae</taxon>
        <taxon>Dismorphiinae</taxon>
        <taxon>Leptidea</taxon>
    </lineage>
</organism>
<evidence type="ECO:0000256" key="1">
    <source>
        <dbReference type="ARBA" id="ARBA00022468"/>
    </source>
</evidence>
<dbReference type="PANTHER" id="PTHR47219">
    <property type="entry name" value="RAB GTPASE-ACTIVATING PROTEIN 1-LIKE"/>
    <property type="match status" value="1"/>
</dbReference>
<feature type="region of interest" description="Disordered" evidence="2">
    <location>
        <begin position="383"/>
        <end position="414"/>
    </location>
</feature>
<feature type="region of interest" description="Disordered" evidence="2">
    <location>
        <begin position="728"/>
        <end position="761"/>
    </location>
</feature>
<evidence type="ECO:0000313" key="5">
    <source>
        <dbReference type="Proteomes" id="UP000324832"/>
    </source>
</evidence>
<dbReference type="Gene3D" id="1.10.10.750">
    <property type="entry name" value="Ypt/Rab-GAP domain of gyp1p, domain 1"/>
    <property type="match status" value="1"/>
</dbReference>
<reference evidence="4 5" key="1">
    <citation type="submission" date="2017-07" db="EMBL/GenBank/DDBJ databases">
        <authorList>
            <person name="Talla V."/>
            <person name="Backstrom N."/>
        </authorList>
    </citation>
    <scope>NUCLEOTIDE SEQUENCE [LARGE SCALE GENOMIC DNA]</scope>
</reference>
<evidence type="ECO:0000256" key="2">
    <source>
        <dbReference type="SAM" id="MobiDB-lite"/>
    </source>
</evidence>
<evidence type="ECO:0000313" key="4">
    <source>
        <dbReference type="EMBL" id="VVD06126.1"/>
    </source>
</evidence>
<gene>
    <name evidence="4" type="ORF">LSINAPIS_LOCUS15539</name>
</gene>
<dbReference type="GO" id="GO:0031267">
    <property type="term" value="F:small GTPase binding"/>
    <property type="evidence" value="ECO:0007669"/>
    <property type="project" value="TreeGrafter"/>
</dbReference>
<dbReference type="InterPro" id="IPR011993">
    <property type="entry name" value="PH-like_dom_sf"/>
</dbReference>
<feature type="domain" description="PID" evidence="3">
    <location>
        <begin position="163"/>
        <end position="219"/>
    </location>
</feature>
<dbReference type="InterPro" id="IPR035969">
    <property type="entry name" value="Rab-GAP_TBC_sf"/>
</dbReference>
<keyword evidence="5" id="KW-1185">Reference proteome</keyword>
<evidence type="ECO:0000259" key="3">
    <source>
        <dbReference type="PROSITE" id="PS01179"/>
    </source>
</evidence>